<dbReference type="Gene3D" id="2.120.10.30">
    <property type="entry name" value="TolB, C-terminal domain"/>
    <property type="match status" value="1"/>
</dbReference>
<dbReference type="OrthoDB" id="5307922at2759"/>
<comment type="caution">
    <text evidence="5">The sequence shown here is derived from an EMBL/GenBank/DDBJ whole genome shotgun (WGS) entry which is preliminary data.</text>
</comment>
<keyword evidence="2" id="KW-0597">Phosphoprotein</keyword>
<dbReference type="GO" id="GO:0016787">
    <property type="term" value="F:hydrolase activity"/>
    <property type="evidence" value="ECO:0007669"/>
    <property type="project" value="TreeGrafter"/>
</dbReference>
<proteinExistence type="inferred from homology"/>
<feature type="domain" description="Strictosidine synthase conserved region" evidence="4">
    <location>
        <begin position="51"/>
        <end position="148"/>
    </location>
</feature>
<dbReference type="STRING" id="3076.A0A2P6TEW3"/>
<dbReference type="SUPFAM" id="SSF63829">
    <property type="entry name" value="Calcium-dependent phosphotriesterase"/>
    <property type="match status" value="1"/>
</dbReference>
<dbReference type="PANTHER" id="PTHR10426">
    <property type="entry name" value="STRICTOSIDINE SYNTHASE-RELATED"/>
    <property type="match status" value="1"/>
</dbReference>
<evidence type="ECO:0000256" key="2">
    <source>
        <dbReference type="ARBA" id="ARBA00022553"/>
    </source>
</evidence>
<evidence type="ECO:0000256" key="1">
    <source>
        <dbReference type="ARBA" id="ARBA00009191"/>
    </source>
</evidence>
<evidence type="ECO:0000256" key="3">
    <source>
        <dbReference type="ARBA" id="ARBA00023180"/>
    </source>
</evidence>
<dbReference type="GO" id="GO:0012505">
    <property type="term" value="C:endomembrane system"/>
    <property type="evidence" value="ECO:0007669"/>
    <property type="project" value="TreeGrafter"/>
</dbReference>
<evidence type="ECO:0000259" key="4">
    <source>
        <dbReference type="Pfam" id="PF03088"/>
    </source>
</evidence>
<dbReference type="PANTHER" id="PTHR10426:SF88">
    <property type="entry name" value="ADIPOCYTE PLASMA MEMBRANE-ASSOCIATED PROTEIN HEMOMUCIN-RELATED"/>
    <property type="match status" value="1"/>
</dbReference>
<evidence type="ECO:0000313" key="6">
    <source>
        <dbReference type="Proteomes" id="UP000239899"/>
    </source>
</evidence>
<dbReference type="Proteomes" id="UP000239899">
    <property type="component" value="Unassembled WGS sequence"/>
</dbReference>
<evidence type="ECO:0000313" key="5">
    <source>
        <dbReference type="EMBL" id="PRW32509.1"/>
    </source>
</evidence>
<comment type="similarity">
    <text evidence="1">Belongs to the strictosidine synthase family.</text>
</comment>
<dbReference type="InterPro" id="IPR018119">
    <property type="entry name" value="Strictosidine_synth_cons-reg"/>
</dbReference>
<dbReference type="InterPro" id="IPR011042">
    <property type="entry name" value="6-blade_b-propeller_TolB-like"/>
</dbReference>
<reference evidence="5 6" key="1">
    <citation type="journal article" date="2018" name="Plant J.">
        <title>Genome sequences of Chlorella sorokiniana UTEX 1602 and Micractinium conductrix SAG 241.80: implications to maltose excretion by a green alga.</title>
        <authorList>
            <person name="Arriola M.B."/>
            <person name="Velmurugan N."/>
            <person name="Zhang Y."/>
            <person name="Plunkett M.H."/>
            <person name="Hondzo H."/>
            <person name="Barney B.M."/>
        </authorList>
    </citation>
    <scope>NUCLEOTIDE SEQUENCE [LARGE SCALE GENOMIC DNA]</scope>
    <source>
        <strain evidence="6">UTEX 1602</strain>
    </source>
</reference>
<protein>
    <submittedName>
        <fullName evidence="5">Strictosidine synthase</fullName>
    </submittedName>
</protein>
<dbReference type="AlphaFoldDB" id="A0A2P6TEW3"/>
<keyword evidence="3" id="KW-0325">Glycoprotein</keyword>
<dbReference type="Pfam" id="PF03088">
    <property type="entry name" value="Str_synth"/>
    <property type="match status" value="1"/>
</dbReference>
<sequence>MVLHPDGYLVVCDMTKGLLAVDPASGAVQLLPGRLANASLRRAQAEVVFCDDVDVSRRTGKIYFSDASRIPVLPNRRGEPEPLASSLLTILQGAPTGRLLAYDPRTRTTELLVDGIFFANGVALSEDESYVLVVETFGMRVLRRWLAGPKAGTTDVFLEGLPAFPDGISRAPGGRIYWVALVTPTTPLVQRLPGSRLLRWLVAWMPEALKPKALHYGWVVEVSADGRLLRSLHDPTGTACHTISSAVQVGTSLYMGSMGARHVCRLDLTAAGAAPAGRK</sequence>
<gene>
    <name evidence="5" type="ORF">C2E21_8201</name>
</gene>
<dbReference type="EMBL" id="LHPG02000019">
    <property type="protein sequence ID" value="PRW32509.1"/>
    <property type="molecule type" value="Genomic_DNA"/>
</dbReference>
<accession>A0A2P6TEW3</accession>
<organism evidence="5 6">
    <name type="scientific">Chlorella sorokiniana</name>
    <name type="common">Freshwater green alga</name>
    <dbReference type="NCBI Taxonomy" id="3076"/>
    <lineage>
        <taxon>Eukaryota</taxon>
        <taxon>Viridiplantae</taxon>
        <taxon>Chlorophyta</taxon>
        <taxon>core chlorophytes</taxon>
        <taxon>Trebouxiophyceae</taxon>
        <taxon>Chlorellales</taxon>
        <taxon>Chlorellaceae</taxon>
        <taxon>Chlorella clade</taxon>
        <taxon>Chlorella</taxon>
    </lineage>
</organism>
<name>A0A2P6TEW3_CHLSO</name>
<keyword evidence="6" id="KW-1185">Reference proteome</keyword>